<name>A0A382KXY6_9ZZZZ</name>
<gene>
    <name evidence="1" type="ORF">METZ01_LOCUS282053</name>
</gene>
<proteinExistence type="predicted"/>
<organism evidence="1">
    <name type="scientific">marine metagenome</name>
    <dbReference type="NCBI Taxonomy" id="408172"/>
    <lineage>
        <taxon>unclassified sequences</taxon>
        <taxon>metagenomes</taxon>
        <taxon>ecological metagenomes</taxon>
    </lineage>
</organism>
<reference evidence="1" key="1">
    <citation type="submission" date="2018-05" db="EMBL/GenBank/DDBJ databases">
        <authorList>
            <person name="Lanie J.A."/>
            <person name="Ng W.-L."/>
            <person name="Kazmierczak K.M."/>
            <person name="Andrzejewski T.M."/>
            <person name="Davidsen T.M."/>
            <person name="Wayne K.J."/>
            <person name="Tettelin H."/>
            <person name="Glass J.I."/>
            <person name="Rusch D."/>
            <person name="Podicherti R."/>
            <person name="Tsui H.-C.T."/>
            <person name="Winkler M.E."/>
        </authorList>
    </citation>
    <scope>NUCLEOTIDE SEQUENCE</scope>
</reference>
<accession>A0A382KXY6</accession>
<protein>
    <submittedName>
        <fullName evidence="1">Uncharacterized protein</fullName>
    </submittedName>
</protein>
<dbReference type="AlphaFoldDB" id="A0A382KXY6"/>
<evidence type="ECO:0000313" key="1">
    <source>
        <dbReference type="EMBL" id="SVC29199.1"/>
    </source>
</evidence>
<sequence length="61" mass="6421">VLGSIGSGGMGTPIAELLNDEVQRMLASMNADLGLELPHLGISSGDRWADPLFGTRDTNPR</sequence>
<feature type="non-terminal residue" evidence="1">
    <location>
        <position position="1"/>
    </location>
</feature>
<dbReference type="EMBL" id="UINC01083464">
    <property type="protein sequence ID" value="SVC29199.1"/>
    <property type="molecule type" value="Genomic_DNA"/>
</dbReference>